<feature type="repeat" description="TPR" evidence="1">
    <location>
        <begin position="209"/>
        <end position="242"/>
    </location>
</feature>
<protein>
    <submittedName>
        <fullName evidence="2">Tetratricopeptide repeat protein</fullName>
    </submittedName>
</protein>
<dbReference type="SUPFAM" id="SSF48452">
    <property type="entry name" value="TPR-like"/>
    <property type="match status" value="2"/>
</dbReference>
<dbReference type="Pfam" id="PF13432">
    <property type="entry name" value="TPR_16"/>
    <property type="match status" value="2"/>
</dbReference>
<evidence type="ECO:0000313" key="3">
    <source>
        <dbReference type="Proteomes" id="UP000740754"/>
    </source>
</evidence>
<organism evidence="2 3">
    <name type="scientific">Marichromatium bheemlicum</name>
    <dbReference type="NCBI Taxonomy" id="365339"/>
    <lineage>
        <taxon>Bacteria</taxon>
        <taxon>Pseudomonadati</taxon>
        <taxon>Pseudomonadota</taxon>
        <taxon>Gammaproteobacteria</taxon>
        <taxon>Chromatiales</taxon>
        <taxon>Chromatiaceae</taxon>
        <taxon>Marichromatium</taxon>
    </lineage>
</organism>
<dbReference type="PROSITE" id="PS50293">
    <property type="entry name" value="TPR_REGION"/>
    <property type="match status" value="1"/>
</dbReference>
<dbReference type="Pfam" id="PF13424">
    <property type="entry name" value="TPR_12"/>
    <property type="match status" value="1"/>
</dbReference>
<name>A0ABX1IEH2_9GAMM</name>
<proteinExistence type="predicted"/>
<comment type="caution">
    <text evidence="2">The sequence shown here is derived from an EMBL/GenBank/DDBJ whole genome shotgun (WGS) entry which is preliminary data.</text>
</comment>
<dbReference type="RefSeq" id="WP_168671086.1">
    <property type="nucleotide sequence ID" value="NZ_JAAXKX010000044.1"/>
</dbReference>
<evidence type="ECO:0000313" key="2">
    <source>
        <dbReference type="EMBL" id="NKN34720.1"/>
    </source>
</evidence>
<dbReference type="SMART" id="SM00028">
    <property type="entry name" value="TPR"/>
    <property type="match status" value="7"/>
</dbReference>
<feature type="repeat" description="TPR" evidence="1">
    <location>
        <begin position="277"/>
        <end position="310"/>
    </location>
</feature>
<feature type="repeat" description="TPR" evidence="1">
    <location>
        <begin position="243"/>
        <end position="276"/>
    </location>
</feature>
<dbReference type="PROSITE" id="PS50005">
    <property type="entry name" value="TPR"/>
    <property type="match status" value="3"/>
</dbReference>
<dbReference type="InterPro" id="IPR037919">
    <property type="entry name" value="OGT"/>
</dbReference>
<keyword evidence="3" id="KW-1185">Reference proteome</keyword>
<accession>A0ABX1IEH2</accession>
<dbReference type="Gene3D" id="1.25.40.10">
    <property type="entry name" value="Tetratricopeptide repeat domain"/>
    <property type="match status" value="2"/>
</dbReference>
<dbReference type="InterPro" id="IPR019734">
    <property type="entry name" value="TPR_rpt"/>
</dbReference>
<dbReference type="EMBL" id="JAAXKX010000044">
    <property type="protein sequence ID" value="NKN34720.1"/>
    <property type="molecule type" value="Genomic_DNA"/>
</dbReference>
<evidence type="ECO:0000256" key="1">
    <source>
        <dbReference type="PROSITE-ProRule" id="PRU00339"/>
    </source>
</evidence>
<sequence length="408" mass="45880">MKNARILYEAALGHYRKGRVDVAEPLYRAVLAVDPGHVEALCGLAVILKEKDCVDEAITLVELALKKDFSNKDCFVVLAFFLLTVARRQEARSALKKFQRYGGCKSDLKDVFERFGFFSSSVLEVWGEIDFDGDQENKELIELHSKEIKELVDEGDLAKAFDKAKALSKKYPDVSYFWKVAGTVVYRMGDLAGALPMMQKALAINSKDPELLNTLGNILLDIGSVEQSRSCLVKAIEISPDYAAAYNSLGVLQRTVGNFDEAIASYRKAIALRKNFSEAYSNIGVVFKEKRYLKIALRYYKIAVEKDANNVNAINNMAAVLQDLGLHDEALGCYDLAFKVRSHFPVAASNYLFVLNYHPDFSAKKIFNFYKGYDIRYGGVGRAFGNFHNNDRNPGRRLRLGYVSPDFR</sequence>
<reference evidence="2 3" key="1">
    <citation type="submission" date="2020-04" db="EMBL/GenBank/DDBJ databases">
        <title>Draft Whole-Genome sequence of Marichromatium bheemlicum DSM 18632, type strain.</title>
        <authorList>
            <person name="Kyndt J.A."/>
            <person name="Meyer T.E."/>
        </authorList>
    </citation>
    <scope>NUCLEOTIDE SEQUENCE [LARGE SCALE GENOMIC DNA]</scope>
    <source>
        <strain evidence="2 3">DSM 18632</strain>
    </source>
</reference>
<dbReference type="InterPro" id="IPR011990">
    <property type="entry name" value="TPR-like_helical_dom_sf"/>
</dbReference>
<keyword evidence="1" id="KW-0802">TPR repeat</keyword>
<dbReference type="PANTHER" id="PTHR44366:SF1">
    <property type="entry name" value="UDP-N-ACETYLGLUCOSAMINE--PEPTIDE N-ACETYLGLUCOSAMINYLTRANSFERASE 110 KDA SUBUNIT"/>
    <property type="match status" value="1"/>
</dbReference>
<feature type="non-terminal residue" evidence="2">
    <location>
        <position position="408"/>
    </location>
</feature>
<dbReference type="PANTHER" id="PTHR44366">
    <property type="entry name" value="UDP-N-ACETYLGLUCOSAMINE--PEPTIDE N-ACETYLGLUCOSAMINYLTRANSFERASE 110 KDA SUBUNIT"/>
    <property type="match status" value="1"/>
</dbReference>
<dbReference type="Proteomes" id="UP000740754">
    <property type="component" value="Unassembled WGS sequence"/>
</dbReference>
<gene>
    <name evidence="2" type="ORF">HF203_16025</name>
</gene>